<name>A0A6A6FKA4_9PEZI</name>
<sequence>MQCNSDGRTHTNPPPALSRDTVCTSCLNRLAAPSSRRYASAAAAAVAEDSAPSIQQTKVVPPVTHPQIRKAFRVLCSPVLSRPPQITRDLTPFEKAFFLYQKRLNERLVLPFTRYFYYKRGTPAALEWKRKALARKGVAALDTGAYNAYADDAWNDEVPVGSKLGEPEDIYEKLIGDAEGKNISEELVGDAETGGEEIAGDAKQGEGIRKPVGDVVIERPAPRRTEADEKNDQKSLNRALDRTLFLLVRDDKGKWRFPQDRIYGRENLYQAAERIILQAAGPNMNTWVVANHPIGYHDRAFSTPEHAIILANKMVRTSRHPFEREEHGLKTFFMKARIMAGQADLTHNAYGDQDFLWLKREEIEKLVDKPYWKSIRGMLTGR</sequence>
<dbReference type="OrthoDB" id="414075at2759"/>
<keyword evidence="11" id="KW-1185">Reference proteome</keyword>
<dbReference type="EMBL" id="ML992669">
    <property type="protein sequence ID" value="KAF2213882.1"/>
    <property type="molecule type" value="Genomic_DNA"/>
</dbReference>
<dbReference type="Pfam" id="PF11788">
    <property type="entry name" value="MRP-L46"/>
    <property type="match status" value="1"/>
</dbReference>
<feature type="domain" description="Large ribosomal subunit protein mL46 N-terminal" evidence="9">
    <location>
        <begin position="76"/>
        <end position="228"/>
    </location>
</feature>
<keyword evidence="4" id="KW-0689">Ribosomal protein</keyword>
<gene>
    <name evidence="10" type="ORF">CERZMDRAFT_38308</name>
</gene>
<evidence type="ECO:0000256" key="1">
    <source>
        <dbReference type="ARBA" id="ARBA00004173"/>
    </source>
</evidence>
<evidence type="ECO:0000259" key="9">
    <source>
        <dbReference type="Pfam" id="PF11788"/>
    </source>
</evidence>
<evidence type="ECO:0000313" key="10">
    <source>
        <dbReference type="EMBL" id="KAF2213882.1"/>
    </source>
</evidence>
<dbReference type="Proteomes" id="UP000799539">
    <property type="component" value="Unassembled WGS sequence"/>
</dbReference>
<evidence type="ECO:0000256" key="2">
    <source>
        <dbReference type="ARBA" id="ARBA00009070"/>
    </source>
</evidence>
<accession>A0A6A6FKA4</accession>
<keyword evidence="3" id="KW-0809">Transit peptide</keyword>
<dbReference type="PANTHER" id="PTHR13124:SF12">
    <property type="entry name" value="LARGE RIBOSOMAL SUBUNIT PROTEIN ML46"/>
    <property type="match status" value="1"/>
</dbReference>
<evidence type="ECO:0000256" key="3">
    <source>
        <dbReference type="ARBA" id="ARBA00022946"/>
    </source>
</evidence>
<feature type="region of interest" description="Disordered" evidence="8">
    <location>
        <begin position="194"/>
        <end position="234"/>
    </location>
</feature>
<protein>
    <recommendedName>
        <fullName evidence="7">Large ribosomal subunit protein mL46</fullName>
    </recommendedName>
</protein>
<evidence type="ECO:0000256" key="6">
    <source>
        <dbReference type="ARBA" id="ARBA00023274"/>
    </source>
</evidence>
<dbReference type="GO" id="GO:0005762">
    <property type="term" value="C:mitochondrial large ribosomal subunit"/>
    <property type="evidence" value="ECO:0007669"/>
    <property type="project" value="TreeGrafter"/>
</dbReference>
<dbReference type="PANTHER" id="PTHR13124">
    <property type="entry name" value="39S RIBOSOMAL PROTEIN L46, MITOCHONDRIAL PRECURSOR-RELATED"/>
    <property type="match status" value="1"/>
</dbReference>
<organism evidence="10 11">
    <name type="scientific">Cercospora zeae-maydis SCOH1-5</name>
    <dbReference type="NCBI Taxonomy" id="717836"/>
    <lineage>
        <taxon>Eukaryota</taxon>
        <taxon>Fungi</taxon>
        <taxon>Dikarya</taxon>
        <taxon>Ascomycota</taxon>
        <taxon>Pezizomycotina</taxon>
        <taxon>Dothideomycetes</taxon>
        <taxon>Dothideomycetidae</taxon>
        <taxon>Mycosphaerellales</taxon>
        <taxon>Mycosphaerellaceae</taxon>
        <taxon>Cercospora</taxon>
    </lineage>
</organism>
<dbReference type="Gene3D" id="3.90.79.10">
    <property type="entry name" value="Nucleoside Triphosphate Pyrophosphohydrolase"/>
    <property type="match status" value="1"/>
</dbReference>
<dbReference type="InterPro" id="IPR040008">
    <property type="entry name" value="Ribosomal_mL46"/>
</dbReference>
<feature type="compositionally biased region" description="Basic and acidic residues" evidence="8">
    <location>
        <begin position="203"/>
        <end position="234"/>
    </location>
</feature>
<dbReference type="CDD" id="cd04661">
    <property type="entry name" value="NUDIX_MRP_L46"/>
    <property type="match status" value="1"/>
</dbReference>
<keyword evidence="6" id="KW-0687">Ribonucleoprotein</keyword>
<dbReference type="AlphaFoldDB" id="A0A6A6FKA4"/>
<reference evidence="10" key="1">
    <citation type="journal article" date="2020" name="Stud. Mycol.">
        <title>101 Dothideomycetes genomes: a test case for predicting lifestyles and emergence of pathogens.</title>
        <authorList>
            <person name="Haridas S."/>
            <person name="Albert R."/>
            <person name="Binder M."/>
            <person name="Bloem J."/>
            <person name="Labutti K."/>
            <person name="Salamov A."/>
            <person name="Andreopoulos B."/>
            <person name="Baker S."/>
            <person name="Barry K."/>
            <person name="Bills G."/>
            <person name="Bluhm B."/>
            <person name="Cannon C."/>
            <person name="Castanera R."/>
            <person name="Culley D."/>
            <person name="Daum C."/>
            <person name="Ezra D."/>
            <person name="Gonzalez J."/>
            <person name="Henrissat B."/>
            <person name="Kuo A."/>
            <person name="Liang C."/>
            <person name="Lipzen A."/>
            <person name="Lutzoni F."/>
            <person name="Magnuson J."/>
            <person name="Mondo S."/>
            <person name="Nolan M."/>
            <person name="Ohm R."/>
            <person name="Pangilinan J."/>
            <person name="Park H.-J."/>
            <person name="Ramirez L."/>
            <person name="Alfaro M."/>
            <person name="Sun H."/>
            <person name="Tritt A."/>
            <person name="Yoshinaga Y."/>
            <person name="Zwiers L.-H."/>
            <person name="Turgeon B."/>
            <person name="Goodwin S."/>
            <person name="Spatafora J."/>
            <person name="Crous P."/>
            <person name="Grigoriev I."/>
        </authorList>
    </citation>
    <scope>NUCLEOTIDE SEQUENCE</scope>
    <source>
        <strain evidence="10">SCOH1-5</strain>
    </source>
</reference>
<evidence type="ECO:0000256" key="4">
    <source>
        <dbReference type="ARBA" id="ARBA00022980"/>
    </source>
</evidence>
<keyword evidence="5" id="KW-0496">Mitochondrion</keyword>
<dbReference type="GO" id="GO:0003735">
    <property type="term" value="F:structural constituent of ribosome"/>
    <property type="evidence" value="ECO:0007669"/>
    <property type="project" value="InterPro"/>
</dbReference>
<evidence type="ECO:0000256" key="8">
    <source>
        <dbReference type="SAM" id="MobiDB-lite"/>
    </source>
</evidence>
<proteinExistence type="inferred from homology"/>
<evidence type="ECO:0000313" key="11">
    <source>
        <dbReference type="Proteomes" id="UP000799539"/>
    </source>
</evidence>
<evidence type="ECO:0000256" key="7">
    <source>
        <dbReference type="ARBA" id="ARBA00035190"/>
    </source>
</evidence>
<dbReference type="InterPro" id="IPR021757">
    <property type="entry name" value="Ribosomal_mL46_N"/>
</dbReference>
<evidence type="ECO:0000256" key="5">
    <source>
        <dbReference type="ARBA" id="ARBA00023128"/>
    </source>
</evidence>
<dbReference type="InterPro" id="IPR033650">
    <property type="entry name" value="Ribosomal_mL46_NUDIX"/>
</dbReference>
<comment type="subcellular location">
    <subcellularLocation>
        <location evidence="1">Mitochondrion</location>
    </subcellularLocation>
</comment>
<comment type="similarity">
    <text evidence="2">Belongs to the mitochondrion-specific ribosomal protein mL46 family.</text>
</comment>